<dbReference type="PROSITE" id="PS51770">
    <property type="entry name" value="HOTDOG_ACOT"/>
    <property type="match status" value="1"/>
</dbReference>
<keyword evidence="2 3" id="KW-0378">Hydrolase</keyword>
<accession>A0A9X3YIQ2</accession>
<name>A0A9X3YIQ2_9GAMM</name>
<dbReference type="InterPro" id="IPR033120">
    <property type="entry name" value="HOTDOG_ACOT"/>
</dbReference>
<dbReference type="EMBL" id="JAOVZO020000003">
    <property type="protein sequence ID" value="MDC8011508.1"/>
    <property type="molecule type" value="Genomic_DNA"/>
</dbReference>
<dbReference type="Gene3D" id="3.10.129.10">
    <property type="entry name" value="Hotdog Thioesterase"/>
    <property type="match status" value="1"/>
</dbReference>
<dbReference type="GO" id="GO:0006637">
    <property type="term" value="P:acyl-CoA metabolic process"/>
    <property type="evidence" value="ECO:0007669"/>
    <property type="project" value="TreeGrafter"/>
</dbReference>
<dbReference type="AlphaFoldDB" id="A0A9X3YIQ2"/>
<dbReference type="PANTHER" id="PTHR11049:SF16">
    <property type="entry name" value="PROTEIN VDLD"/>
    <property type="match status" value="1"/>
</dbReference>
<evidence type="ECO:0000313" key="6">
    <source>
        <dbReference type="Proteomes" id="UP001139971"/>
    </source>
</evidence>
<dbReference type="PANTHER" id="PTHR11049">
    <property type="entry name" value="ACYL COENZYME A THIOESTER HYDROLASE"/>
    <property type="match status" value="1"/>
</dbReference>
<evidence type="ECO:0000313" key="5">
    <source>
        <dbReference type="EMBL" id="MDC8011508.1"/>
    </source>
</evidence>
<dbReference type="InterPro" id="IPR029069">
    <property type="entry name" value="HotDog_dom_sf"/>
</dbReference>
<dbReference type="CDD" id="cd03442">
    <property type="entry name" value="BFIT_BACH"/>
    <property type="match status" value="1"/>
</dbReference>
<dbReference type="Proteomes" id="UP001139971">
    <property type="component" value="Unassembled WGS sequence"/>
</dbReference>
<dbReference type="RefSeq" id="WP_263542730.1">
    <property type="nucleotide sequence ID" value="NZ_JAOVZO020000003.1"/>
</dbReference>
<organism evidence="5 6">
    <name type="scientific">Tahibacter soli</name>
    <dbReference type="NCBI Taxonomy" id="2983605"/>
    <lineage>
        <taxon>Bacteria</taxon>
        <taxon>Pseudomonadati</taxon>
        <taxon>Pseudomonadota</taxon>
        <taxon>Gammaproteobacteria</taxon>
        <taxon>Lysobacterales</taxon>
        <taxon>Rhodanobacteraceae</taxon>
        <taxon>Tahibacter</taxon>
    </lineage>
</organism>
<dbReference type="InterPro" id="IPR006683">
    <property type="entry name" value="Thioestr_dom"/>
</dbReference>
<evidence type="ECO:0000256" key="1">
    <source>
        <dbReference type="ARBA" id="ARBA00010458"/>
    </source>
</evidence>
<dbReference type="GO" id="GO:0005829">
    <property type="term" value="C:cytosol"/>
    <property type="evidence" value="ECO:0007669"/>
    <property type="project" value="TreeGrafter"/>
</dbReference>
<proteinExistence type="inferred from homology"/>
<dbReference type="SUPFAM" id="SSF54637">
    <property type="entry name" value="Thioesterase/thiol ester dehydrase-isomerase"/>
    <property type="match status" value="1"/>
</dbReference>
<dbReference type="Pfam" id="PF03061">
    <property type="entry name" value="4HBT"/>
    <property type="match status" value="1"/>
</dbReference>
<dbReference type="GO" id="GO:0052816">
    <property type="term" value="F:long-chain fatty acyl-CoA hydrolase activity"/>
    <property type="evidence" value="ECO:0007669"/>
    <property type="project" value="TreeGrafter"/>
</dbReference>
<protein>
    <submittedName>
        <fullName evidence="5">Acyl-CoA thioesterase</fullName>
    </submittedName>
</protein>
<sequence length="171" mass="18820">MPGHQRETSFRFLAQPTDVNFGGKVHGGMVMKWIDQAGYAAAVGWSGQYCVTVAVGGIQFVRPIVIGDLVTVRCKLIRTGRTSMHFGVDVFERDLKTQAETLATHCVITFVALDAPNGKPAPVPPWEPKTEEDRLLEAYAVRVTELTRQLEAEIERVREAIAPDDLDGKAV</sequence>
<gene>
    <name evidence="5" type="ORF">OD750_002985</name>
</gene>
<feature type="domain" description="HotDog ACOT-type" evidence="4">
    <location>
        <begin position="4"/>
        <end position="116"/>
    </location>
</feature>
<dbReference type="InterPro" id="IPR040170">
    <property type="entry name" value="Cytosol_ACT"/>
</dbReference>
<comment type="similarity">
    <text evidence="1">Belongs to the acyl coenzyme A hydrolase family.</text>
</comment>
<evidence type="ECO:0000256" key="3">
    <source>
        <dbReference type="PROSITE-ProRule" id="PRU01106"/>
    </source>
</evidence>
<evidence type="ECO:0000256" key="2">
    <source>
        <dbReference type="ARBA" id="ARBA00022801"/>
    </source>
</evidence>
<evidence type="ECO:0000259" key="4">
    <source>
        <dbReference type="PROSITE" id="PS51770"/>
    </source>
</evidence>
<comment type="caution">
    <text evidence="5">The sequence shown here is derived from an EMBL/GenBank/DDBJ whole genome shotgun (WGS) entry which is preliminary data.</text>
</comment>
<keyword evidence="6" id="KW-1185">Reference proteome</keyword>
<reference evidence="5" key="1">
    <citation type="submission" date="2023-02" db="EMBL/GenBank/DDBJ databases">
        <title>Tahibacter soli sp. nov. isolated from soil.</title>
        <authorList>
            <person name="Baek J.H."/>
            <person name="Lee J.K."/>
            <person name="Choi D.G."/>
            <person name="Jeon C.O."/>
        </authorList>
    </citation>
    <scope>NUCLEOTIDE SEQUENCE</scope>
    <source>
        <strain evidence="5">BL</strain>
    </source>
</reference>